<dbReference type="InterPro" id="IPR001736">
    <property type="entry name" value="PLipase_D/transphosphatidylase"/>
</dbReference>
<accession>A0ABN1PWE2</accession>
<dbReference type="SUPFAM" id="SSF56024">
    <property type="entry name" value="Phospholipase D/nuclease"/>
    <property type="match status" value="2"/>
</dbReference>
<dbReference type="SMART" id="SM00155">
    <property type="entry name" value="PLDc"/>
    <property type="match status" value="1"/>
</dbReference>
<dbReference type="InterPro" id="IPR025202">
    <property type="entry name" value="PLD-like_dom"/>
</dbReference>
<proteinExistence type="inferred from homology"/>
<dbReference type="EC" id="3.1.4.4" evidence="3"/>
<protein>
    <recommendedName>
        <fullName evidence="3">phospholipase D</fullName>
        <ecNumber evidence="3">3.1.4.4</ecNumber>
    </recommendedName>
</protein>
<evidence type="ECO:0000313" key="10">
    <source>
        <dbReference type="Proteomes" id="UP001501578"/>
    </source>
</evidence>
<dbReference type="Gene3D" id="3.30.870.10">
    <property type="entry name" value="Endonuclease Chain A"/>
    <property type="match status" value="2"/>
</dbReference>
<feature type="domain" description="PLD phosphodiesterase" evidence="8">
    <location>
        <begin position="288"/>
        <end position="319"/>
    </location>
</feature>
<keyword evidence="7" id="KW-0732">Signal</keyword>
<evidence type="ECO:0000256" key="7">
    <source>
        <dbReference type="SAM" id="SignalP"/>
    </source>
</evidence>
<reference evidence="9 10" key="1">
    <citation type="journal article" date="2019" name="Int. J. Syst. Evol. Microbiol.">
        <title>The Global Catalogue of Microorganisms (GCM) 10K type strain sequencing project: providing services to taxonomists for standard genome sequencing and annotation.</title>
        <authorList>
            <consortium name="The Broad Institute Genomics Platform"/>
            <consortium name="The Broad Institute Genome Sequencing Center for Infectious Disease"/>
            <person name="Wu L."/>
            <person name="Ma J."/>
        </authorList>
    </citation>
    <scope>NUCLEOTIDE SEQUENCE [LARGE SCALE GENOMIC DNA]</scope>
    <source>
        <strain evidence="9 10">JCM 11136</strain>
    </source>
</reference>
<keyword evidence="4" id="KW-0378">Hydrolase</keyword>
<evidence type="ECO:0000313" key="9">
    <source>
        <dbReference type="EMBL" id="GAA0934313.1"/>
    </source>
</evidence>
<dbReference type="Pfam" id="PF13091">
    <property type="entry name" value="PLDc_2"/>
    <property type="match status" value="2"/>
</dbReference>
<gene>
    <name evidence="9" type="ORF">GCM10009560_41360</name>
</gene>
<evidence type="ECO:0000259" key="8">
    <source>
        <dbReference type="PROSITE" id="PS50035"/>
    </source>
</evidence>
<organism evidence="9 10">
    <name type="scientific">Nonomuraea longicatena</name>
    <dbReference type="NCBI Taxonomy" id="83682"/>
    <lineage>
        <taxon>Bacteria</taxon>
        <taxon>Bacillati</taxon>
        <taxon>Actinomycetota</taxon>
        <taxon>Actinomycetes</taxon>
        <taxon>Streptosporangiales</taxon>
        <taxon>Streptosporangiaceae</taxon>
        <taxon>Nonomuraea</taxon>
    </lineage>
</organism>
<name>A0ABN1PWE2_9ACTN</name>
<evidence type="ECO:0000256" key="4">
    <source>
        <dbReference type="ARBA" id="ARBA00022801"/>
    </source>
</evidence>
<dbReference type="PANTHER" id="PTHR43856">
    <property type="entry name" value="CARDIOLIPIN HYDROLASE"/>
    <property type="match status" value="1"/>
</dbReference>
<evidence type="ECO:0000256" key="5">
    <source>
        <dbReference type="ARBA" id="ARBA00022963"/>
    </source>
</evidence>
<sequence>MLKIILALFLASSSAPQLEAHFTRPSITGVHDDSLKTRTLELIGQAATGSSIRMATFLMSDTDVKTALVNAKNQRNVDVRVVAENLNHSPVLDQLRTELGADRVVLCHQGCNSAANADIMHHKFAVFSQLADGRTDVVMQSSQNYDNKHTAHQNMLISSGDPGLANGYRAVFDTLASQRAHTWTTPFTSTSGKVTVWMTPRTDDPLLAAVRNTDCPGTIRVAHSQFSDERLDLIKALGDKKAAGCTVEVIVPEGNQTTATGKLLAARGIVSFSYRPGGCHYPLAGKCELDTIHSKIMLIDSAATGKLVFTGSHNLNNGSLTRADDSIVQVKDEAVWNAYDADFRDMREELIKIVPAAYPAAALQMTANGPQDQRSPRAAAVRGGYTAVAWESAKEIYARIYRDGAPVTGPVKVSMGGVGCASGWNHQQPSVGVDSSGNAYVAWSEDADCRNEHNIAVRRLSPSGALSSAIWANDPEWRGDQTRPRIAVTAAGAFTVVWEDATTATVRAAGYASLTSRTFGPVQVGAGDRPDVGVDSSGAATVAWQDAPHVYGMRLSATGATLAGRTRLNTNAATQHLAPAVAVTGAGDSVVAWSDNLDNRWRVRMRGFTPSLAQRFTERPVALGVNGPGPNADATYEYPPLCDLTKCAVQGTPSIAVDESGRFLVGWTESDIWNESRSHEVYARGFNADGGTTGRFPVVRMNPNTTGNQFGTALAAGPSDFTFFYTEDFDVNNYADIVARTGFTNTAY</sequence>
<dbReference type="PROSITE" id="PS50035">
    <property type="entry name" value="PLD"/>
    <property type="match status" value="1"/>
</dbReference>
<comment type="similarity">
    <text evidence="2">Belongs to the phospholipase D family.</text>
</comment>
<keyword evidence="10" id="KW-1185">Reference proteome</keyword>
<dbReference type="PANTHER" id="PTHR43856:SF1">
    <property type="entry name" value="MITOCHONDRIAL CARDIOLIPIN HYDROLASE"/>
    <property type="match status" value="1"/>
</dbReference>
<feature type="chain" id="PRO_5046571930" description="phospholipase D" evidence="7">
    <location>
        <begin position="20"/>
        <end position="748"/>
    </location>
</feature>
<dbReference type="InterPro" id="IPR051406">
    <property type="entry name" value="PLD_domain"/>
</dbReference>
<dbReference type="Proteomes" id="UP001501578">
    <property type="component" value="Unassembled WGS sequence"/>
</dbReference>
<comment type="catalytic activity">
    <reaction evidence="1">
        <text>a 1,2-diacyl-sn-glycero-3-phosphocholine + H2O = a 1,2-diacyl-sn-glycero-3-phosphate + choline + H(+)</text>
        <dbReference type="Rhea" id="RHEA:14445"/>
        <dbReference type="ChEBI" id="CHEBI:15354"/>
        <dbReference type="ChEBI" id="CHEBI:15377"/>
        <dbReference type="ChEBI" id="CHEBI:15378"/>
        <dbReference type="ChEBI" id="CHEBI:57643"/>
        <dbReference type="ChEBI" id="CHEBI:58608"/>
        <dbReference type="EC" id="3.1.4.4"/>
    </reaction>
</comment>
<feature type="signal peptide" evidence="7">
    <location>
        <begin position="1"/>
        <end position="19"/>
    </location>
</feature>
<evidence type="ECO:0000256" key="1">
    <source>
        <dbReference type="ARBA" id="ARBA00000798"/>
    </source>
</evidence>
<keyword evidence="6" id="KW-0443">Lipid metabolism</keyword>
<evidence type="ECO:0000256" key="2">
    <source>
        <dbReference type="ARBA" id="ARBA00008664"/>
    </source>
</evidence>
<dbReference type="RefSeq" id="WP_343951559.1">
    <property type="nucleotide sequence ID" value="NZ_BAAAHQ010000021.1"/>
</dbReference>
<evidence type="ECO:0000256" key="6">
    <source>
        <dbReference type="ARBA" id="ARBA00023098"/>
    </source>
</evidence>
<dbReference type="EMBL" id="BAAAHQ010000021">
    <property type="protein sequence ID" value="GAA0934313.1"/>
    <property type="molecule type" value="Genomic_DNA"/>
</dbReference>
<keyword evidence="5" id="KW-0442">Lipid degradation</keyword>
<evidence type="ECO:0000256" key="3">
    <source>
        <dbReference type="ARBA" id="ARBA00012027"/>
    </source>
</evidence>
<comment type="caution">
    <text evidence="9">The sequence shown here is derived from an EMBL/GenBank/DDBJ whole genome shotgun (WGS) entry which is preliminary data.</text>
</comment>